<gene>
    <name evidence="3" type="ORF">H3H51_07755</name>
</gene>
<reference evidence="3 4" key="1">
    <citation type="submission" date="2020-08" db="EMBL/GenBank/DDBJ databases">
        <authorList>
            <person name="Kim C.M."/>
        </authorList>
    </citation>
    <scope>NUCLEOTIDE SEQUENCE [LARGE SCALE GENOMIC DNA]</scope>
    <source>
        <strain evidence="3 4">UL070</strain>
    </source>
</reference>
<name>A0A7W4LKL6_9GAMM</name>
<comment type="caution">
    <text evidence="3">The sequence shown here is derived from an EMBL/GenBank/DDBJ whole genome shotgun (WGS) entry which is preliminary data.</text>
</comment>
<proteinExistence type="predicted"/>
<keyword evidence="1" id="KW-1133">Transmembrane helix</keyword>
<evidence type="ECO:0000256" key="1">
    <source>
        <dbReference type="SAM" id="Phobius"/>
    </source>
</evidence>
<dbReference type="Proteomes" id="UP000542720">
    <property type="component" value="Unassembled WGS sequence"/>
</dbReference>
<evidence type="ECO:0000313" key="4">
    <source>
        <dbReference type="Proteomes" id="UP000542720"/>
    </source>
</evidence>
<feature type="transmembrane region" description="Helical" evidence="1">
    <location>
        <begin position="22"/>
        <end position="45"/>
    </location>
</feature>
<protein>
    <submittedName>
        <fullName evidence="3">DUF3592 domain-containing protein</fullName>
    </submittedName>
</protein>
<dbReference type="RefSeq" id="WP_183088475.1">
    <property type="nucleotide sequence ID" value="NZ_JACJUD010000002.1"/>
</dbReference>
<organism evidence="3 4">
    <name type="scientific">Aquipseudomonas ullengensis</name>
    <dbReference type="NCBI Taxonomy" id="2759166"/>
    <lineage>
        <taxon>Bacteria</taxon>
        <taxon>Pseudomonadati</taxon>
        <taxon>Pseudomonadota</taxon>
        <taxon>Gammaproteobacteria</taxon>
        <taxon>Pseudomonadales</taxon>
        <taxon>Pseudomonadaceae</taxon>
        <taxon>Aquipseudomonas</taxon>
    </lineage>
</organism>
<keyword evidence="1" id="KW-0472">Membrane</keyword>
<dbReference type="InterPro" id="IPR021994">
    <property type="entry name" value="DUF3592"/>
</dbReference>
<feature type="domain" description="DUF3592" evidence="2">
    <location>
        <begin position="66"/>
        <end position="141"/>
    </location>
</feature>
<evidence type="ECO:0000259" key="2">
    <source>
        <dbReference type="Pfam" id="PF12158"/>
    </source>
</evidence>
<sequence length="166" mass="18334">MDSFAAVYRTFELAASGDGKSLALLAAIYVSAVMLSSAIYLRLIWHWPSTTGQLIRQEVATFGGKEYVQSQQNYLAKVEYTYEVDGQRYTGNRLSPWKVMASANARIVLQAQMQGIDIDSAGGVTVYYNPRKPTKSYLIRSGPIKQTVTLLAGVAPLIAYAWYFGS</sequence>
<evidence type="ECO:0000313" key="3">
    <source>
        <dbReference type="EMBL" id="MBB2494914.1"/>
    </source>
</evidence>
<keyword evidence="1" id="KW-0812">Transmembrane</keyword>
<keyword evidence="4" id="KW-1185">Reference proteome</keyword>
<accession>A0A7W4LKL6</accession>
<dbReference type="EMBL" id="JACJUD010000002">
    <property type="protein sequence ID" value="MBB2494914.1"/>
    <property type="molecule type" value="Genomic_DNA"/>
</dbReference>
<dbReference type="AlphaFoldDB" id="A0A7W4LKL6"/>
<feature type="transmembrane region" description="Helical" evidence="1">
    <location>
        <begin position="148"/>
        <end position="165"/>
    </location>
</feature>
<dbReference type="Pfam" id="PF12158">
    <property type="entry name" value="DUF3592"/>
    <property type="match status" value="1"/>
</dbReference>